<dbReference type="AlphaFoldDB" id="A0A7L5BVT1"/>
<evidence type="ECO:0000256" key="1">
    <source>
        <dbReference type="ARBA" id="ARBA00004275"/>
    </source>
</evidence>
<dbReference type="Gene3D" id="3.90.226.10">
    <property type="entry name" value="2-enoyl-CoA Hydratase, Chain A, domain 1"/>
    <property type="match status" value="1"/>
</dbReference>
<name>A0A7L5BVT1_9RHOB</name>
<dbReference type="InterPro" id="IPR051053">
    <property type="entry name" value="ECH/Chromodomain_protein"/>
</dbReference>
<evidence type="ECO:0000313" key="5">
    <source>
        <dbReference type="Proteomes" id="UP000503336"/>
    </source>
</evidence>
<evidence type="ECO:0000256" key="2">
    <source>
        <dbReference type="ARBA" id="ARBA00023140"/>
    </source>
</evidence>
<reference evidence="4 5" key="1">
    <citation type="submission" date="2020-02" db="EMBL/GenBank/DDBJ databases">
        <title>complete genome sequence of Rhodobacteraceae bacterium.</title>
        <authorList>
            <person name="Park J."/>
            <person name="Kim Y.-S."/>
            <person name="Kim K.-H."/>
        </authorList>
    </citation>
    <scope>NUCLEOTIDE SEQUENCE [LARGE SCALE GENOMIC DNA]</scope>
    <source>
        <strain evidence="4 5">RR4-56</strain>
    </source>
</reference>
<comment type="subcellular location">
    <subcellularLocation>
        <location evidence="1">Peroxisome</location>
    </subcellularLocation>
</comment>
<gene>
    <name evidence="4" type="ORF">G5B40_06955</name>
</gene>
<keyword evidence="2" id="KW-0576">Peroxisome</keyword>
<dbReference type="Proteomes" id="UP000503336">
    <property type="component" value="Chromosome"/>
</dbReference>
<dbReference type="PANTHER" id="PTHR43684">
    <property type="match status" value="1"/>
</dbReference>
<dbReference type="EMBL" id="CP049056">
    <property type="protein sequence ID" value="QIE55213.1"/>
    <property type="molecule type" value="Genomic_DNA"/>
</dbReference>
<accession>A0A7L5BVT1</accession>
<dbReference type="InterPro" id="IPR029045">
    <property type="entry name" value="ClpP/crotonase-like_dom_sf"/>
</dbReference>
<organism evidence="4 5">
    <name type="scientific">Pikeienuella piscinae</name>
    <dbReference type="NCBI Taxonomy" id="2748098"/>
    <lineage>
        <taxon>Bacteria</taxon>
        <taxon>Pseudomonadati</taxon>
        <taxon>Pseudomonadota</taxon>
        <taxon>Alphaproteobacteria</taxon>
        <taxon>Rhodobacterales</taxon>
        <taxon>Paracoccaceae</taxon>
        <taxon>Pikeienuella</taxon>
    </lineage>
</organism>
<dbReference type="KEGG" id="hdh:G5B40_06955"/>
<dbReference type="GO" id="GO:0004165">
    <property type="term" value="F:delta(3)-delta(2)-enoyl-CoA isomerase activity"/>
    <property type="evidence" value="ECO:0007669"/>
    <property type="project" value="UniProtKB-ARBA"/>
</dbReference>
<evidence type="ECO:0000313" key="4">
    <source>
        <dbReference type="EMBL" id="QIE55213.1"/>
    </source>
</evidence>
<dbReference type="Pfam" id="PF00378">
    <property type="entry name" value="ECH_1"/>
    <property type="match status" value="1"/>
</dbReference>
<keyword evidence="5" id="KW-1185">Reference proteome</keyword>
<evidence type="ECO:0000256" key="3">
    <source>
        <dbReference type="ARBA" id="ARBA00023235"/>
    </source>
</evidence>
<dbReference type="CDD" id="cd06558">
    <property type="entry name" value="crotonase-like"/>
    <property type="match status" value="1"/>
</dbReference>
<keyword evidence="3" id="KW-0413">Isomerase</keyword>
<dbReference type="RefSeq" id="WP_165096757.1">
    <property type="nucleotide sequence ID" value="NZ_CP049056.1"/>
</dbReference>
<proteinExistence type="predicted"/>
<dbReference type="InterPro" id="IPR001753">
    <property type="entry name" value="Enoyl-CoA_hydra/iso"/>
</dbReference>
<dbReference type="PANTHER" id="PTHR43684:SF1">
    <property type="entry name" value="ENOYL-COA DELTA ISOMERASE 2"/>
    <property type="match status" value="1"/>
</dbReference>
<sequence length="249" mass="26092">MDGKVDIATADGVTVLTMNRPEKKNALTDAMYHALADAMAAAEADDAIGAILLTGAGGNFTTGNDLGDFLKTATGGAPGVGVGRFLSAQVEGRKPLIAAVEGLAVGVGATTLFQCDLVYAATSADIRTPFVDLGLAPENGSSMLAPLLMGHQRAFELLALSEPFDARRAEAAGIVNRVVPAEELMDVALSAARRLAAKPRRSLLETRAMLRADPAEVEGVSLEERRLFGALLKSPEARAAFERFLSRKK</sequence>
<protein>
    <submittedName>
        <fullName evidence="4">Enoyl-CoA hydratase</fullName>
    </submittedName>
</protein>
<dbReference type="SUPFAM" id="SSF52096">
    <property type="entry name" value="ClpP/crotonase"/>
    <property type="match status" value="1"/>
</dbReference>